<reference evidence="2" key="1">
    <citation type="journal article" date="2022" name="Int. J. Syst. Evol. Microbiol.">
        <title>Nanobdella aerobiophila gen. nov., sp. nov., a thermoacidophilic, obligate ectosymbiotic archaeon, and proposal of Nanobdellaceae fam. nov., Nanobdellales ord. nov. and Nanobdellia class. nov.</title>
        <authorList>
            <person name="Kato S."/>
            <person name="Ogasawara A."/>
            <person name="Itoh T."/>
            <person name="Sakai H.D."/>
            <person name="Shimizu M."/>
            <person name="Yuki M."/>
            <person name="Kaneko M."/>
            <person name="Takashina T."/>
            <person name="Ohkuma M."/>
        </authorList>
    </citation>
    <scope>NUCLEOTIDE SEQUENCE [LARGE SCALE GENOMIC DNA]</scope>
    <source>
        <strain evidence="2">MJ1</strain>
    </source>
</reference>
<accession>A0A915ST21</accession>
<keyword evidence="2" id="KW-1185">Reference proteome</keyword>
<evidence type="ECO:0000313" key="2">
    <source>
        <dbReference type="Proteomes" id="UP001055553"/>
    </source>
</evidence>
<protein>
    <submittedName>
        <fullName evidence="1">50S ribosomal protein L40e</fullName>
    </submittedName>
</protein>
<proteinExistence type="predicted"/>
<dbReference type="GeneID" id="74568614"/>
<dbReference type="GO" id="GO:0005840">
    <property type="term" value="C:ribosome"/>
    <property type="evidence" value="ECO:0007669"/>
    <property type="project" value="UniProtKB-KW"/>
</dbReference>
<evidence type="ECO:0000313" key="1">
    <source>
        <dbReference type="EMBL" id="BBL45816.1"/>
    </source>
</evidence>
<organism evidence="1 2">
    <name type="scientific">Nanobdella aerobiophila</name>
    <dbReference type="NCBI Taxonomy" id="2586965"/>
    <lineage>
        <taxon>Archaea</taxon>
        <taxon>Nanobdellota</taxon>
        <taxon>Nanobdellia</taxon>
        <taxon>Nanobdellales</taxon>
        <taxon>Nanobdellaceae</taxon>
        <taxon>Nanobdella</taxon>
    </lineage>
</organism>
<dbReference type="InterPro" id="IPR011332">
    <property type="entry name" value="Ribosomal_zn-bd"/>
</dbReference>
<dbReference type="EMBL" id="AP019769">
    <property type="protein sequence ID" value="BBL45816.1"/>
    <property type="molecule type" value="Genomic_DNA"/>
</dbReference>
<dbReference type="Gene3D" id="4.10.1060.50">
    <property type="match status" value="1"/>
</dbReference>
<keyword evidence="1" id="KW-0689">Ribosomal protein</keyword>
<dbReference type="Proteomes" id="UP001055553">
    <property type="component" value="Chromosome"/>
</dbReference>
<keyword evidence="1" id="KW-0687">Ribonucleoprotein</keyword>
<sequence>MANELLPEIKNRKFDRIFICRRCGSRIRADPEKVRSGLIKCRKCKSKSLRLKKSEIILVAAKTAK</sequence>
<dbReference type="GO" id="GO:0006412">
    <property type="term" value="P:translation"/>
    <property type="evidence" value="ECO:0007669"/>
    <property type="project" value="InterPro"/>
</dbReference>
<gene>
    <name evidence="1" type="ORF">MJ1_0672</name>
</gene>
<dbReference type="SUPFAM" id="SSF57829">
    <property type="entry name" value="Zn-binding ribosomal proteins"/>
    <property type="match status" value="1"/>
</dbReference>
<dbReference type="InterPro" id="IPR038587">
    <property type="entry name" value="Ribosomal_eL40_sf"/>
</dbReference>
<dbReference type="KEGG" id="naer:MJ1_0672"/>
<name>A0A915ST21_9ARCH</name>
<dbReference type="RefSeq" id="WP_258393126.1">
    <property type="nucleotide sequence ID" value="NZ_AP019769.1"/>
</dbReference>
<dbReference type="AlphaFoldDB" id="A0A915ST21"/>